<dbReference type="Gene3D" id="3.30.1540.10">
    <property type="entry name" value="formyl-coa transferase, domain 3"/>
    <property type="match status" value="1"/>
</dbReference>
<dbReference type="AlphaFoldDB" id="A0A2K2UDM1"/>
<dbReference type="Gene3D" id="3.40.50.10540">
    <property type="entry name" value="Crotonobetainyl-coa:carnitine coa-transferase, domain 1"/>
    <property type="match status" value="1"/>
</dbReference>
<dbReference type="SUPFAM" id="SSF89796">
    <property type="entry name" value="CoA-transferase family III (CaiB/BaiF)"/>
    <property type="match status" value="1"/>
</dbReference>
<comment type="caution">
    <text evidence="1">The sequence shown here is derived from an EMBL/GenBank/DDBJ whole genome shotgun (WGS) entry which is preliminary data.</text>
</comment>
<dbReference type="Pfam" id="PF02515">
    <property type="entry name" value="CoA_transf_3"/>
    <property type="match status" value="1"/>
</dbReference>
<gene>
    <name evidence="1" type="ORF">C2L71_03370</name>
</gene>
<keyword evidence="2" id="KW-1185">Reference proteome</keyword>
<dbReference type="InterPro" id="IPR003673">
    <property type="entry name" value="CoA-Trfase_fam_III"/>
</dbReference>
<dbReference type="GO" id="GO:0016740">
    <property type="term" value="F:transferase activity"/>
    <property type="evidence" value="ECO:0007669"/>
    <property type="project" value="UniProtKB-KW"/>
</dbReference>
<proteinExistence type="predicted"/>
<name>A0A2K2UDM1_9ACTN</name>
<dbReference type="OrthoDB" id="9797653at2"/>
<evidence type="ECO:0000313" key="1">
    <source>
        <dbReference type="EMBL" id="PNV68308.1"/>
    </source>
</evidence>
<reference evidence="2" key="1">
    <citation type="submission" date="2018-01" db="EMBL/GenBank/DDBJ databases">
        <title>Rubneribacter badeniensis gen. nov., sp. nov., and Colonibacter rubneri, gen. nov., sp. nov., WGS of new members of the Eggerthellaceae.</title>
        <authorList>
            <person name="Danylec N."/>
            <person name="Stoll D.A."/>
            <person name="Doetsch A."/>
            <person name="Kulling S.E."/>
            <person name="Huch M."/>
        </authorList>
    </citation>
    <scope>NUCLEOTIDE SEQUENCE [LARGE SCALE GENOMIC DNA]</scope>
    <source>
        <strain evidence="2">ResAG-96</strain>
    </source>
</reference>
<evidence type="ECO:0000313" key="2">
    <source>
        <dbReference type="Proteomes" id="UP000236197"/>
    </source>
</evidence>
<organism evidence="1 2">
    <name type="scientific">Enteroscipio rubneri</name>
    <dbReference type="NCBI Taxonomy" id="2070686"/>
    <lineage>
        <taxon>Bacteria</taxon>
        <taxon>Bacillati</taxon>
        <taxon>Actinomycetota</taxon>
        <taxon>Coriobacteriia</taxon>
        <taxon>Eggerthellales</taxon>
        <taxon>Eggerthellaceae</taxon>
        <taxon>Enteroscipio</taxon>
    </lineage>
</organism>
<sequence>MTERPETVPRGLEGLVVVELGDYVAMPACPRQLGELGATVYKVETLSGNLHRMDGPGFGMPELGMDNPAFDMSNANKRFLSLDMRTEGGREIMSKLLDKADIFVTSLRNPSLQRLGYDYKTLHEKYPKLVYGQMRGYGERGPMKDAKGFDATCYSARGGLLMSIPQDDEHFQPGNMPAAFGDWNASIALGMGLMSALWRAEKTGVGDLVTVNLHHMALWAMQVPVVSQPFGVPFPKNRKEAPCPTNNAYQTSDGVWFLICYGSYDAWYPFVMRLIGLEEYAEDERFANCAHINANGEVRTVIQMMADAFSQHDWAYWEALFKEKDVPYAMCNTMDDVMRDEEAYANDILRPIRYDSIGEHAITTTPVRLKSVGDPVITRAKPVGYDTAAVMEELGYSSEDVERFVEMNWVRCFDGEAPESIEEPSFGPAGL</sequence>
<dbReference type="RefSeq" id="WP_103264376.1">
    <property type="nucleotide sequence ID" value="NZ_CABMLE010000002.1"/>
</dbReference>
<keyword evidence="1" id="KW-0808">Transferase</keyword>
<dbReference type="PANTHER" id="PTHR48228">
    <property type="entry name" value="SUCCINYL-COA--D-CITRAMALATE COA-TRANSFERASE"/>
    <property type="match status" value="1"/>
</dbReference>
<dbReference type="InterPro" id="IPR044855">
    <property type="entry name" value="CoA-Trfase_III_dom3_sf"/>
</dbReference>
<accession>A0A2K2UDM1</accession>
<dbReference type="EMBL" id="PPEK01000002">
    <property type="protein sequence ID" value="PNV68308.1"/>
    <property type="molecule type" value="Genomic_DNA"/>
</dbReference>
<dbReference type="PANTHER" id="PTHR48228:SF2">
    <property type="entry name" value="E-CINNAMOYL-COA:R-PHENYLLACTATE COA TRANSFERASE LARGE SUBUNIT"/>
    <property type="match status" value="1"/>
</dbReference>
<dbReference type="InterPro" id="IPR050509">
    <property type="entry name" value="CoA-transferase_III"/>
</dbReference>
<dbReference type="Proteomes" id="UP000236197">
    <property type="component" value="Unassembled WGS sequence"/>
</dbReference>
<dbReference type="InterPro" id="IPR023606">
    <property type="entry name" value="CoA-Trfase_III_dom_1_sf"/>
</dbReference>
<protein>
    <submittedName>
        <fullName evidence="1">CoA transferase</fullName>
    </submittedName>
</protein>